<comment type="caution">
    <text evidence="2">The sequence shown here is derived from an EMBL/GenBank/DDBJ whole genome shotgun (WGS) entry which is preliminary data.</text>
</comment>
<accession>A0A2N5UUW1</accession>
<gene>
    <name evidence="2" type="ORF">PCASD_07202</name>
</gene>
<feature type="region of interest" description="Disordered" evidence="1">
    <location>
        <begin position="260"/>
        <end position="283"/>
    </location>
</feature>
<feature type="region of interest" description="Disordered" evidence="1">
    <location>
        <begin position="216"/>
        <end position="238"/>
    </location>
</feature>
<evidence type="ECO:0000256" key="1">
    <source>
        <dbReference type="SAM" id="MobiDB-lite"/>
    </source>
</evidence>
<dbReference type="Proteomes" id="UP000235392">
    <property type="component" value="Unassembled WGS sequence"/>
</dbReference>
<name>A0A2N5UUW1_9BASI</name>
<organism evidence="2 3">
    <name type="scientific">Puccinia coronata f. sp. avenae</name>
    <dbReference type="NCBI Taxonomy" id="200324"/>
    <lineage>
        <taxon>Eukaryota</taxon>
        <taxon>Fungi</taxon>
        <taxon>Dikarya</taxon>
        <taxon>Basidiomycota</taxon>
        <taxon>Pucciniomycotina</taxon>
        <taxon>Pucciniomycetes</taxon>
        <taxon>Pucciniales</taxon>
        <taxon>Pucciniaceae</taxon>
        <taxon>Puccinia</taxon>
    </lineage>
</organism>
<dbReference type="AlphaFoldDB" id="A0A2N5UUW1"/>
<dbReference type="EMBL" id="PGCI01000089">
    <property type="protein sequence ID" value="PLW41437.1"/>
    <property type="molecule type" value="Genomic_DNA"/>
</dbReference>
<feature type="region of interest" description="Disordered" evidence="1">
    <location>
        <begin position="489"/>
        <end position="513"/>
    </location>
</feature>
<reference evidence="2 3" key="1">
    <citation type="submission" date="2017-11" db="EMBL/GenBank/DDBJ databases">
        <title>De novo assembly and phasing of dikaryotic genomes from two isolates of Puccinia coronata f. sp. avenae, the causal agent of oat crown rust.</title>
        <authorList>
            <person name="Miller M.E."/>
            <person name="Zhang Y."/>
            <person name="Omidvar V."/>
            <person name="Sperschneider J."/>
            <person name="Schwessinger B."/>
            <person name="Raley C."/>
            <person name="Palmer J.M."/>
            <person name="Garnica D."/>
            <person name="Upadhyaya N."/>
            <person name="Rathjen J."/>
            <person name="Taylor J.M."/>
            <person name="Park R.F."/>
            <person name="Dodds P.N."/>
            <person name="Hirsch C.D."/>
            <person name="Kianian S.F."/>
            <person name="Figueroa M."/>
        </authorList>
    </citation>
    <scope>NUCLEOTIDE SEQUENCE [LARGE SCALE GENOMIC DNA]</scope>
    <source>
        <strain evidence="2">12SD80</strain>
    </source>
</reference>
<sequence>MHSPPPDLGFDGSFEHFERHCVDDHLVGRRRQGPPPKSALSPLLQTPTQKNLAIEQVIPLLIQTAFAGRQAKQPAPTDVDSPDPKAACNVSAGAPQIIMAPLQQYLDHPKDFDCAATYLSHANRNVAGIDPLQTAKRLLFAARTSSFPCKWVGGIVTAGCDLPVQLQSDIASRSANIFLSSRLCAGLQKILPAWDYKRHMMRSLFEGSDRPFSPRYDPDYPYRAAEPPDSPVYNPGNPYGLPDHLQSPVYVHDHDRLSEPFDHPVSPGRAPRPPPNSLASSKGTRINDVPAALIAKSLNNRKLFIYLYIHADSTSRLIFTKSCPFWSQGSSKLQAVSPLIWRRIMSFPMLMLLTGSAPDASWSPLESSTQSLAGLVNDMTLSFKLKGRGASDNYAYSPSRPLSLKPRTRVTRRKKATAARRHLKIASRPSEPSPAVLAPTLSSDESDRKPCLPAVSPVPSDVIRETAANTFLNSIIGSSGELPAFTFRVPDSTPPSTKSANTTDKPPSSSSSLAIYDNPDLRFRMLYVCLHCQLAPFYIGHGVDTLDPKVCHRIGDALSVAKTWYTRTLPNYPSVPAEVMAEEFGDLWNL</sequence>
<protein>
    <submittedName>
        <fullName evidence="2">Uncharacterized protein</fullName>
    </submittedName>
</protein>
<evidence type="ECO:0000313" key="3">
    <source>
        <dbReference type="Proteomes" id="UP000235392"/>
    </source>
</evidence>
<feature type="region of interest" description="Disordered" evidence="1">
    <location>
        <begin position="424"/>
        <end position="455"/>
    </location>
</feature>
<proteinExistence type="predicted"/>
<evidence type="ECO:0000313" key="2">
    <source>
        <dbReference type="EMBL" id="PLW41437.1"/>
    </source>
</evidence>
<feature type="compositionally biased region" description="Polar residues" evidence="1">
    <location>
        <begin position="494"/>
        <end position="513"/>
    </location>
</feature>